<evidence type="ECO:0000256" key="13">
    <source>
        <dbReference type="ARBA" id="ARBA00023157"/>
    </source>
</evidence>
<keyword evidence="11" id="KW-0333">Golgi apparatus</keyword>
<evidence type="ECO:0000256" key="4">
    <source>
        <dbReference type="ARBA" id="ARBA00018201"/>
    </source>
</evidence>
<dbReference type="EC" id="2.4.1.68" evidence="3"/>
<evidence type="ECO:0000256" key="14">
    <source>
        <dbReference type="ARBA" id="ARBA00030434"/>
    </source>
</evidence>
<comment type="pathway">
    <text evidence="2">Protein modification; protein glycosylation.</text>
</comment>
<proteinExistence type="inferred from homology"/>
<evidence type="ECO:0000256" key="5">
    <source>
        <dbReference type="ARBA" id="ARBA00022443"/>
    </source>
</evidence>
<dbReference type="InterPro" id="IPR001452">
    <property type="entry name" value="SH3_domain"/>
</dbReference>
<dbReference type="GO" id="GO:0006487">
    <property type="term" value="P:protein N-linked glycosylation"/>
    <property type="evidence" value="ECO:0007669"/>
    <property type="project" value="TreeGrafter"/>
</dbReference>
<dbReference type="PROSITE" id="PS51659">
    <property type="entry name" value="GT23"/>
    <property type="match status" value="1"/>
</dbReference>
<dbReference type="SUPFAM" id="SSF50044">
    <property type="entry name" value="SH3-domain"/>
    <property type="match status" value="1"/>
</dbReference>
<evidence type="ECO:0000256" key="17">
    <source>
        <dbReference type="ARBA" id="ARBA00093238"/>
    </source>
</evidence>
<dbReference type="Pfam" id="PF14604">
    <property type="entry name" value="SH3_9"/>
    <property type="match status" value="1"/>
</dbReference>
<dbReference type="GO" id="GO:0032580">
    <property type="term" value="C:Golgi cisterna membrane"/>
    <property type="evidence" value="ECO:0007669"/>
    <property type="project" value="UniProtKB-SubCell"/>
</dbReference>
<accession>A0A812C4B4</accession>
<comment type="similarity">
    <text evidence="18">Belongs to the glycosyltransferase 23 family.</text>
</comment>
<evidence type="ECO:0000256" key="3">
    <source>
        <dbReference type="ARBA" id="ARBA00012660"/>
    </source>
</evidence>
<evidence type="ECO:0000259" key="19">
    <source>
        <dbReference type="PROSITE" id="PS51659"/>
    </source>
</evidence>
<evidence type="ECO:0000313" key="21">
    <source>
        <dbReference type="Proteomes" id="UP000597762"/>
    </source>
</evidence>
<name>A0A812C4B4_ACAPH</name>
<organism evidence="20 21">
    <name type="scientific">Acanthosepion pharaonis</name>
    <name type="common">Pharaoh cuttlefish</name>
    <name type="synonym">Sepia pharaonis</name>
    <dbReference type="NCBI Taxonomy" id="158019"/>
    <lineage>
        <taxon>Eukaryota</taxon>
        <taxon>Metazoa</taxon>
        <taxon>Spiralia</taxon>
        <taxon>Lophotrochozoa</taxon>
        <taxon>Mollusca</taxon>
        <taxon>Cephalopoda</taxon>
        <taxon>Coleoidea</taxon>
        <taxon>Decapodiformes</taxon>
        <taxon>Sepiida</taxon>
        <taxon>Sepiina</taxon>
        <taxon>Sepiidae</taxon>
        <taxon>Acanthosepion</taxon>
    </lineage>
</organism>
<comment type="subcellular location">
    <subcellularLocation>
        <location evidence="1">Golgi apparatus</location>
        <location evidence="1">Golgi stack membrane</location>
        <topology evidence="1">Single-pass type II membrane protein</topology>
    </subcellularLocation>
</comment>
<reference evidence="20" key="1">
    <citation type="submission" date="2021-01" db="EMBL/GenBank/DDBJ databases">
        <authorList>
            <person name="Li R."/>
            <person name="Bekaert M."/>
        </authorList>
    </citation>
    <scope>NUCLEOTIDE SEQUENCE</scope>
    <source>
        <strain evidence="20">Farmed</strain>
    </source>
</reference>
<feature type="region of interest" description="Important for donor substrate binding" evidence="18">
    <location>
        <begin position="222"/>
        <end position="223"/>
    </location>
</feature>
<keyword evidence="10" id="KW-1133">Transmembrane helix</keyword>
<evidence type="ECO:0000256" key="9">
    <source>
        <dbReference type="ARBA" id="ARBA00022968"/>
    </source>
</evidence>
<evidence type="ECO:0000256" key="11">
    <source>
        <dbReference type="ARBA" id="ARBA00023034"/>
    </source>
</evidence>
<dbReference type="Gene3D" id="2.30.30.40">
    <property type="entry name" value="SH3 Domains"/>
    <property type="match status" value="1"/>
</dbReference>
<dbReference type="FunFam" id="2.30.30.40:FF:000070">
    <property type="entry name" value="Alpha-(1,6)-fucosyltransferase"/>
    <property type="match status" value="1"/>
</dbReference>
<evidence type="ECO:0000256" key="6">
    <source>
        <dbReference type="ARBA" id="ARBA00022676"/>
    </source>
</evidence>
<evidence type="ECO:0000313" key="20">
    <source>
        <dbReference type="EMBL" id="CAE1260395.1"/>
    </source>
</evidence>
<comment type="catalytic activity">
    <reaction evidence="17">
        <text>N(4)-{beta-D-GlcNAc-(1-&gt;2)-alpha-D-Man-(1-&gt;3)-[beta-D-GlcNAc-(1-&gt;2)-alpha-D-Man-(1-&gt;6)]-beta-D-Man-(1-&gt;4)-beta-D-GlcNAc-(1-&gt;4)-beta-D-GlcNAc}-L-asparaginyl-[protein] + GDP-beta-L-fucose = an N(4)-{beta-D-GlcNAc-(1-&gt;2)-alpha-D-Man-(1-&gt;3)-[beta-D-GlcNAc-(1-&gt;2)-alpha-D-Man-(1-&gt;6)]-beta-D-Man-(1-&gt;4)-beta-D-GlcNAc-(1-&gt;4)-[alpha-L-Fuc-(1-&gt;6)]-beta-D-GlcNAc}-L-asparaginyl-[protein] + GDP + H(+)</text>
        <dbReference type="Rhea" id="RHEA:12985"/>
        <dbReference type="Rhea" id="RHEA-COMP:13526"/>
        <dbReference type="Rhea" id="RHEA-COMP:13532"/>
        <dbReference type="ChEBI" id="CHEBI:15378"/>
        <dbReference type="ChEBI" id="CHEBI:57273"/>
        <dbReference type="ChEBI" id="CHEBI:58189"/>
        <dbReference type="ChEBI" id="CHEBI:60651"/>
        <dbReference type="ChEBI" id="CHEBI:137207"/>
        <dbReference type="EC" id="2.4.1.68"/>
    </reaction>
</comment>
<dbReference type="FunFam" id="3.40.50.11350:FF:000001">
    <property type="entry name" value="Alpha-(1,6)-fucosyltransferase"/>
    <property type="match status" value="1"/>
</dbReference>
<evidence type="ECO:0000256" key="12">
    <source>
        <dbReference type="ARBA" id="ARBA00023136"/>
    </source>
</evidence>
<evidence type="ECO:0000256" key="15">
    <source>
        <dbReference type="ARBA" id="ARBA00030648"/>
    </source>
</evidence>
<feature type="domain" description="GT23" evidence="19">
    <location>
        <begin position="63"/>
        <end position="352"/>
    </location>
</feature>
<evidence type="ECO:0000256" key="18">
    <source>
        <dbReference type="PROSITE-ProRule" id="PRU00992"/>
    </source>
</evidence>
<evidence type="ECO:0000256" key="8">
    <source>
        <dbReference type="ARBA" id="ARBA00022692"/>
    </source>
</evidence>
<keyword evidence="21" id="KW-1185">Reference proteome</keyword>
<sequence length="438" mass="49840">MLINRVDEVLSDGLDYKRTLVADIEQLRNKNGMNEWRTKESLDLGDLVQRRIKFLQNPNKCRKAKKLVCNLSKGCGYGCQLHHVTYCLIVAYATKRTLVLESKGWRYASQGWETVFQPVSDNCNDRSGDSIRSWGALATLKDVQVVELPIIDNVYPKPDFIPLAIPEDLAPRLLRLHGDPAVWWIGQFVKYLVRPQPHLAHDLEEAKQSLNFKSPIVGVHVRRTDKVGTEAAYHGIEEYMMHVEEYYKQLELNTGKRIEQKQVYLASDDPSVLADAVNKYSSYRFIYDSEISKTAGLGTRYSTASLRGIIFDIHFLSLSDYLVCTFSSQVCRVAYELMQTYHGDASQRFYSLDDIYYFGGQNAHNVEAIQKHVPKRKEEIALEVGDLIGIAGNHWDGYSKGVNRKLGKNGLFPSYKTANKVVTAKFPTYPEVPLTNGR</sequence>
<dbReference type="CDD" id="cd11792">
    <property type="entry name" value="SH3_Fut8"/>
    <property type="match status" value="1"/>
</dbReference>
<keyword evidence="13" id="KW-1015">Disulfide bond</keyword>
<comment type="caution">
    <text evidence="20">The sequence shown here is derived from an EMBL/GenBank/DDBJ whole genome shotgun (WGS) entry which is preliminary data.</text>
</comment>
<protein>
    <recommendedName>
        <fullName evidence="4">Alpha-(1,6)-fucosyltransferase</fullName>
        <ecNumber evidence="3">2.4.1.68</ecNumber>
    </recommendedName>
    <alternativeName>
        <fullName evidence="14">GDP-L-Fuc:N-acetyl-beta-D-glucosaminide alpha1,6-fucosyltransferase</fullName>
    </alternativeName>
    <alternativeName>
        <fullName evidence="16">GDP-fucose--glycoprotein fucosyltransferase</fullName>
    </alternativeName>
    <alternativeName>
        <fullName evidence="15">Glycoprotein 6-alpha-L-fucosyltransferase</fullName>
    </alternativeName>
</protein>
<dbReference type="InterPro" id="IPR036028">
    <property type="entry name" value="SH3-like_dom_sf"/>
</dbReference>
<evidence type="ECO:0000256" key="16">
    <source>
        <dbReference type="ARBA" id="ARBA00032208"/>
    </source>
</evidence>
<evidence type="ECO:0000256" key="10">
    <source>
        <dbReference type="ARBA" id="ARBA00022989"/>
    </source>
</evidence>
<dbReference type="Pfam" id="PF19745">
    <property type="entry name" value="FUT8_N_cat"/>
    <property type="match status" value="1"/>
</dbReference>
<gene>
    <name evidence="20" type="ORF">SPHA_32148</name>
</gene>
<dbReference type="CDD" id="cd11300">
    <property type="entry name" value="Fut8_like"/>
    <property type="match status" value="1"/>
</dbReference>
<evidence type="ECO:0000256" key="1">
    <source>
        <dbReference type="ARBA" id="ARBA00004447"/>
    </source>
</evidence>
<dbReference type="InterPro" id="IPR035653">
    <property type="entry name" value="Fut8_SH3"/>
</dbReference>
<dbReference type="AlphaFoldDB" id="A0A812C4B4"/>
<dbReference type="PANTHER" id="PTHR13132">
    <property type="entry name" value="ALPHA- 1,6 -FUCOSYLTRANSFERASE"/>
    <property type="match status" value="1"/>
</dbReference>
<dbReference type="InterPro" id="IPR027350">
    <property type="entry name" value="GT23_dom"/>
</dbReference>
<dbReference type="OrthoDB" id="6435034at2759"/>
<dbReference type="Proteomes" id="UP000597762">
    <property type="component" value="Unassembled WGS sequence"/>
</dbReference>
<dbReference type="EMBL" id="CAHIKZ030001335">
    <property type="protein sequence ID" value="CAE1260395.1"/>
    <property type="molecule type" value="Genomic_DNA"/>
</dbReference>
<keyword evidence="6 18" id="KW-0328">Glycosyltransferase</keyword>
<evidence type="ECO:0000256" key="7">
    <source>
        <dbReference type="ARBA" id="ARBA00022679"/>
    </source>
</evidence>
<dbReference type="Gene3D" id="3.40.50.11350">
    <property type="match status" value="1"/>
</dbReference>
<dbReference type="PANTHER" id="PTHR13132:SF29">
    <property type="entry name" value="ALPHA-(1,6)-FUCOSYLTRANSFERASE"/>
    <property type="match status" value="1"/>
</dbReference>
<evidence type="ECO:0000256" key="2">
    <source>
        <dbReference type="ARBA" id="ARBA00004922"/>
    </source>
</evidence>
<keyword evidence="7 18" id="KW-0808">Transferase</keyword>
<keyword evidence="9" id="KW-0735">Signal-anchor</keyword>
<keyword evidence="5" id="KW-0728">SH3 domain</keyword>
<dbReference type="GO" id="GO:0008424">
    <property type="term" value="F:glycoprotein 6-alpha-L-fucosyltransferase activity"/>
    <property type="evidence" value="ECO:0007669"/>
    <property type="project" value="UniProtKB-EC"/>
</dbReference>
<dbReference type="InterPro" id="IPR045573">
    <property type="entry name" value="Fut8_N_cat"/>
</dbReference>
<keyword evidence="12" id="KW-0472">Membrane</keyword>
<keyword evidence="8" id="KW-0812">Transmembrane</keyword>